<protein>
    <recommendedName>
        <fullName evidence="2">histidine kinase</fullName>
        <ecNumber evidence="2">2.7.13.3</ecNumber>
    </recommendedName>
</protein>
<organism evidence="10 11">
    <name type="scientific">Lyngbya aestuarii BL J</name>
    <dbReference type="NCBI Taxonomy" id="1348334"/>
    <lineage>
        <taxon>Bacteria</taxon>
        <taxon>Bacillati</taxon>
        <taxon>Cyanobacteriota</taxon>
        <taxon>Cyanophyceae</taxon>
        <taxon>Oscillatoriophycideae</taxon>
        <taxon>Oscillatoriales</taxon>
        <taxon>Microcoleaceae</taxon>
        <taxon>Lyngbya</taxon>
    </lineage>
</organism>
<evidence type="ECO:0000256" key="6">
    <source>
        <dbReference type="PROSITE-ProRule" id="PRU00169"/>
    </source>
</evidence>
<dbReference type="Pfam" id="PF00072">
    <property type="entry name" value="Response_reg"/>
    <property type="match status" value="1"/>
</dbReference>
<evidence type="ECO:0000256" key="3">
    <source>
        <dbReference type="ARBA" id="ARBA00022553"/>
    </source>
</evidence>
<comment type="catalytic activity">
    <reaction evidence="1">
        <text>ATP + protein L-histidine = ADP + protein N-phospho-L-histidine.</text>
        <dbReference type="EC" id="2.7.13.3"/>
    </reaction>
</comment>
<dbReference type="InterPro" id="IPR005467">
    <property type="entry name" value="His_kinase_dom"/>
</dbReference>
<feature type="domain" description="Response regulatory" evidence="9">
    <location>
        <begin position="10"/>
        <end position="126"/>
    </location>
</feature>
<evidence type="ECO:0000313" key="11">
    <source>
        <dbReference type="Proteomes" id="UP000017127"/>
    </source>
</evidence>
<evidence type="ECO:0000256" key="5">
    <source>
        <dbReference type="ARBA" id="ARBA00023012"/>
    </source>
</evidence>
<dbReference type="InterPro" id="IPR003661">
    <property type="entry name" value="HisK_dim/P_dom"/>
</dbReference>
<dbReference type="CDD" id="cd00082">
    <property type="entry name" value="HisKA"/>
    <property type="match status" value="1"/>
</dbReference>
<comment type="caution">
    <text evidence="10">The sequence shown here is derived from an EMBL/GenBank/DDBJ whole genome shotgun (WGS) entry which is preliminary data.</text>
</comment>
<accession>U7QN24</accession>
<dbReference type="PROSITE" id="PS50110">
    <property type="entry name" value="RESPONSE_REGULATORY"/>
    <property type="match status" value="1"/>
</dbReference>
<gene>
    <name evidence="10" type="ORF">M595_0700</name>
</gene>
<evidence type="ECO:0000256" key="4">
    <source>
        <dbReference type="ARBA" id="ARBA00022777"/>
    </source>
</evidence>
<dbReference type="PRINTS" id="PR00344">
    <property type="entry name" value="BCTRLSENSOR"/>
</dbReference>
<dbReference type="InterPro" id="IPR004358">
    <property type="entry name" value="Sig_transdc_His_kin-like_C"/>
</dbReference>
<name>U7QN24_9CYAN</name>
<proteinExistence type="predicted"/>
<dbReference type="PANTHER" id="PTHR43547:SF2">
    <property type="entry name" value="HYBRID SIGNAL TRANSDUCTION HISTIDINE KINASE C"/>
    <property type="match status" value="1"/>
</dbReference>
<keyword evidence="7" id="KW-0175">Coiled coil</keyword>
<keyword evidence="4" id="KW-0418">Kinase</keyword>
<feature type="modified residue" description="4-aspartylphosphate" evidence="6">
    <location>
        <position position="59"/>
    </location>
</feature>
<dbReference type="CDD" id="cd00075">
    <property type="entry name" value="HATPase"/>
    <property type="match status" value="1"/>
</dbReference>
<dbReference type="GO" id="GO:0000155">
    <property type="term" value="F:phosphorelay sensor kinase activity"/>
    <property type="evidence" value="ECO:0007669"/>
    <property type="project" value="InterPro"/>
</dbReference>
<dbReference type="SMART" id="SM00387">
    <property type="entry name" value="HATPase_c"/>
    <property type="match status" value="1"/>
</dbReference>
<evidence type="ECO:0000259" key="8">
    <source>
        <dbReference type="PROSITE" id="PS50109"/>
    </source>
</evidence>
<evidence type="ECO:0000256" key="1">
    <source>
        <dbReference type="ARBA" id="ARBA00000085"/>
    </source>
</evidence>
<evidence type="ECO:0000313" key="10">
    <source>
        <dbReference type="EMBL" id="ERT09288.1"/>
    </source>
</evidence>
<dbReference type="CDD" id="cd19920">
    <property type="entry name" value="REC_PA4781-like"/>
    <property type="match status" value="1"/>
</dbReference>
<evidence type="ECO:0000259" key="9">
    <source>
        <dbReference type="PROSITE" id="PS50110"/>
    </source>
</evidence>
<dbReference type="Gene3D" id="1.10.287.130">
    <property type="match status" value="1"/>
</dbReference>
<dbReference type="PATRIC" id="fig|1348334.3.peg.687"/>
<dbReference type="InterPro" id="IPR036890">
    <property type="entry name" value="HATPase_C_sf"/>
</dbReference>
<dbReference type="SMART" id="SM00388">
    <property type="entry name" value="HisKA"/>
    <property type="match status" value="1"/>
</dbReference>
<dbReference type="Pfam" id="PF00512">
    <property type="entry name" value="HisKA"/>
    <property type="match status" value="1"/>
</dbReference>
<dbReference type="InterPro" id="IPR003594">
    <property type="entry name" value="HATPase_dom"/>
</dbReference>
<dbReference type="Gene3D" id="3.40.50.2300">
    <property type="match status" value="1"/>
</dbReference>
<evidence type="ECO:0000256" key="7">
    <source>
        <dbReference type="SAM" id="Coils"/>
    </source>
</evidence>
<evidence type="ECO:0000256" key="2">
    <source>
        <dbReference type="ARBA" id="ARBA00012438"/>
    </source>
</evidence>
<dbReference type="Pfam" id="PF02518">
    <property type="entry name" value="HATPase_c"/>
    <property type="match status" value="1"/>
</dbReference>
<keyword evidence="3 6" id="KW-0597">Phosphoprotein</keyword>
<dbReference type="Gene3D" id="3.30.565.10">
    <property type="entry name" value="Histidine kinase-like ATPase, C-terminal domain"/>
    <property type="match status" value="1"/>
</dbReference>
<reference evidence="10 11" key="1">
    <citation type="journal article" date="2013" name="Front. Microbiol.">
        <title>Comparative genomic analyses of the cyanobacterium, Lyngbya aestuarii BL J, a powerful hydrogen producer.</title>
        <authorList>
            <person name="Kothari A."/>
            <person name="Vaughn M."/>
            <person name="Garcia-Pichel F."/>
        </authorList>
    </citation>
    <scope>NUCLEOTIDE SEQUENCE [LARGE SCALE GENOMIC DNA]</scope>
    <source>
        <strain evidence="10 11">BL J</strain>
    </source>
</reference>
<dbReference type="SMART" id="SM00448">
    <property type="entry name" value="REC"/>
    <property type="match status" value="1"/>
</dbReference>
<feature type="domain" description="Histidine kinase" evidence="8">
    <location>
        <begin position="162"/>
        <end position="392"/>
    </location>
</feature>
<dbReference type="InterPro" id="IPR001789">
    <property type="entry name" value="Sig_transdc_resp-reg_receiver"/>
</dbReference>
<dbReference type="InterPro" id="IPR011006">
    <property type="entry name" value="CheY-like_superfamily"/>
</dbReference>
<dbReference type="AlphaFoldDB" id="U7QN24"/>
<dbReference type="SUPFAM" id="SSF55874">
    <property type="entry name" value="ATPase domain of HSP90 chaperone/DNA topoisomerase II/histidine kinase"/>
    <property type="match status" value="1"/>
</dbReference>
<dbReference type="EC" id="2.7.13.3" evidence="2"/>
<dbReference type="RefSeq" id="WP_023064515.1">
    <property type="nucleotide sequence ID" value="NZ_AUZM01000004.1"/>
</dbReference>
<dbReference type="Proteomes" id="UP000017127">
    <property type="component" value="Unassembled WGS sequence"/>
</dbReference>
<feature type="coiled-coil region" evidence="7">
    <location>
        <begin position="125"/>
        <end position="152"/>
    </location>
</feature>
<dbReference type="OrthoDB" id="9778628at2"/>
<keyword evidence="11" id="KW-1185">Reference proteome</keyword>
<sequence length="392" mass="44063">MIQSSVQPADILIVDDTPENLRLLSSMLEETGYKVRKATNGKQALKAIEAQSPDLILLDILMPEMNGYQIAKHLKSIDSTREIPIIFLSALNDTMDKVFAFDVGGVDYITKPFQMQEVLVRVRTQITLREQQKQLLDQNKKLQQEIKERKKVESALRVYIHAVSHDLRNPVTGMLILLNNLLAKKSSDSPSTLTINTNIIEQMAKSCDRQLNLLNSLVETSDTSLQGISVNCQPLDLVDFTQQIIAEWQPVFEKNRVILDTELPSSLPPVQADYHQIWRVFDNLISNAIKYNPPGLTLTLSAEIISEKKSKSKNYTQWIKYTISDDGIGVKPEEAEELFELYKRGKNVGKIKGLGLGLYLCRQIINAHGGKIGVIANKNSGASFWFTLPVLS</sequence>
<keyword evidence="5" id="KW-0902">Two-component regulatory system</keyword>
<dbReference type="SUPFAM" id="SSF52172">
    <property type="entry name" value="CheY-like"/>
    <property type="match status" value="1"/>
</dbReference>
<dbReference type="PROSITE" id="PS50109">
    <property type="entry name" value="HIS_KIN"/>
    <property type="match status" value="1"/>
</dbReference>
<dbReference type="EMBL" id="AUZM01000004">
    <property type="protein sequence ID" value="ERT09288.1"/>
    <property type="molecule type" value="Genomic_DNA"/>
</dbReference>
<dbReference type="PANTHER" id="PTHR43547">
    <property type="entry name" value="TWO-COMPONENT HISTIDINE KINASE"/>
    <property type="match status" value="1"/>
</dbReference>
<keyword evidence="4" id="KW-0808">Transferase</keyword>